<evidence type="ECO:0000256" key="1">
    <source>
        <dbReference type="ARBA" id="ARBA00004123"/>
    </source>
</evidence>
<dbReference type="SUPFAM" id="SSF160059">
    <property type="entry name" value="PriA/YqbF domain"/>
    <property type="match status" value="1"/>
</dbReference>
<dbReference type="OMA" id="VIPEMTD"/>
<sequence length="215" mass="24998">MGDFETPKQVYAKLLEVISNEKGSPELLEYEETVVECMMEQIDHMEKNIRLLKNRLNQFCIEQHKTEVDRLQYCVNTYYRIRLQKIETNCTSLIKLLKNDNRRAEKLMSVGEIKYLDTYYANMNKYLGETIMGKLNIPINDAAHSFSLSELPINDSDLFKASYVFVKALRQTEVIVDTDDGDHEPIVLEPNSIHFLPYSSVRHYIMNSSGDVVLM</sequence>
<dbReference type="GO" id="GO:0000811">
    <property type="term" value="C:GINS complex"/>
    <property type="evidence" value="ECO:0007669"/>
    <property type="project" value="UniProtKB-UniRule"/>
</dbReference>
<keyword evidence="4 6" id="KW-0235">DNA replication</keyword>
<dbReference type="OrthoDB" id="338231at2759"/>
<evidence type="ECO:0000313" key="10">
    <source>
        <dbReference type="EMBL" id="KAJ6221682.1"/>
    </source>
</evidence>
<evidence type="ECO:0000256" key="2">
    <source>
        <dbReference type="ARBA" id="ARBA00008187"/>
    </source>
</evidence>
<dbReference type="Pfam" id="PF16922">
    <property type="entry name" value="SLD5_C"/>
    <property type="match status" value="1"/>
</dbReference>
<gene>
    <name evidence="10" type="ORF">RDWZM_000227</name>
</gene>
<reference evidence="10" key="1">
    <citation type="submission" date="2022-12" db="EMBL/GenBank/DDBJ databases">
        <title>Genome assemblies of Blomia tropicalis.</title>
        <authorList>
            <person name="Cui Y."/>
        </authorList>
    </citation>
    <scope>NUCLEOTIDE SEQUENCE</scope>
    <source>
        <tissue evidence="10">Adult mites</tissue>
    </source>
</reference>
<keyword evidence="7" id="KW-0175">Coiled coil</keyword>
<keyword evidence="5 6" id="KW-0539">Nucleus</keyword>
<keyword evidence="11" id="KW-1185">Reference proteome</keyword>
<dbReference type="EMBL" id="JAPWDV010000001">
    <property type="protein sequence ID" value="KAJ6221682.1"/>
    <property type="molecule type" value="Genomic_DNA"/>
</dbReference>
<dbReference type="InterPro" id="IPR036224">
    <property type="entry name" value="GINS_bundle-like_dom_sf"/>
</dbReference>
<dbReference type="AlphaFoldDB" id="A0A9Q0MBU2"/>
<dbReference type="PANTHER" id="PTHR21206">
    <property type="entry name" value="SLD5 PROTEIN"/>
    <property type="match status" value="1"/>
</dbReference>
<name>A0A9Q0MBU2_BLOTA</name>
<dbReference type="InterPro" id="IPR031633">
    <property type="entry name" value="SLD5_C"/>
</dbReference>
<evidence type="ECO:0000256" key="5">
    <source>
        <dbReference type="ARBA" id="ARBA00023242"/>
    </source>
</evidence>
<dbReference type="Pfam" id="PF05916">
    <property type="entry name" value="Sld5"/>
    <property type="match status" value="1"/>
</dbReference>
<dbReference type="InterPro" id="IPR008591">
    <property type="entry name" value="GINS_Sld5"/>
</dbReference>
<dbReference type="SUPFAM" id="SSF158573">
    <property type="entry name" value="GINS helical bundle-like"/>
    <property type="match status" value="1"/>
</dbReference>
<dbReference type="PIRSF" id="PIRSF007764">
    <property type="entry name" value="Sld5"/>
    <property type="match status" value="1"/>
</dbReference>
<dbReference type="PANTHER" id="PTHR21206:SF0">
    <property type="entry name" value="DNA REPLICATION COMPLEX GINS PROTEIN SLD5"/>
    <property type="match status" value="1"/>
</dbReference>
<dbReference type="Gene3D" id="3.40.5.60">
    <property type="match status" value="1"/>
</dbReference>
<dbReference type="Gene3D" id="1.20.58.1030">
    <property type="match status" value="1"/>
</dbReference>
<feature type="coiled-coil region" evidence="7">
    <location>
        <begin position="35"/>
        <end position="62"/>
    </location>
</feature>
<evidence type="ECO:0000313" key="11">
    <source>
        <dbReference type="Proteomes" id="UP001142055"/>
    </source>
</evidence>
<accession>A0A9Q0MBU2</accession>
<comment type="similarity">
    <text evidence="2 6">Belongs to the GINS4/SLD5 family.</text>
</comment>
<comment type="subcellular location">
    <subcellularLocation>
        <location evidence="1 6">Nucleus</location>
    </subcellularLocation>
</comment>
<dbReference type="CDD" id="cd21692">
    <property type="entry name" value="GINS_B_Sld5"/>
    <property type="match status" value="1"/>
</dbReference>
<dbReference type="Proteomes" id="UP001142055">
    <property type="component" value="Chromosome 1"/>
</dbReference>
<comment type="function">
    <text evidence="6">The GINS complex plays an essential role in the initiation of DNA replication.</text>
</comment>
<comment type="caution">
    <text evidence="10">The sequence shown here is derived from an EMBL/GenBank/DDBJ whole genome shotgun (WGS) entry which is preliminary data.</text>
</comment>
<evidence type="ECO:0000256" key="4">
    <source>
        <dbReference type="ARBA" id="ARBA00022705"/>
    </source>
</evidence>
<evidence type="ECO:0000259" key="9">
    <source>
        <dbReference type="Pfam" id="PF16922"/>
    </source>
</evidence>
<dbReference type="InterPro" id="IPR038749">
    <property type="entry name" value="Sld5_GINS_A"/>
</dbReference>
<evidence type="ECO:0000256" key="3">
    <source>
        <dbReference type="ARBA" id="ARBA00014804"/>
    </source>
</evidence>
<organism evidence="10 11">
    <name type="scientific">Blomia tropicalis</name>
    <name type="common">Mite</name>
    <dbReference type="NCBI Taxonomy" id="40697"/>
    <lineage>
        <taxon>Eukaryota</taxon>
        <taxon>Metazoa</taxon>
        <taxon>Ecdysozoa</taxon>
        <taxon>Arthropoda</taxon>
        <taxon>Chelicerata</taxon>
        <taxon>Arachnida</taxon>
        <taxon>Acari</taxon>
        <taxon>Acariformes</taxon>
        <taxon>Sarcoptiformes</taxon>
        <taxon>Astigmata</taxon>
        <taxon>Glycyphagoidea</taxon>
        <taxon>Echimyopodidae</taxon>
        <taxon>Blomia</taxon>
    </lineage>
</organism>
<feature type="domain" description="DNA replication complex GINS protein SLD5 C-terminal" evidence="9">
    <location>
        <begin position="162"/>
        <end position="214"/>
    </location>
</feature>
<evidence type="ECO:0000256" key="7">
    <source>
        <dbReference type="SAM" id="Coils"/>
    </source>
</evidence>
<dbReference type="CDD" id="cd11711">
    <property type="entry name" value="GINS_A_Sld5"/>
    <property type="match status" value="1"/>
</dbReference>
<feature type="domain" description="GINS subunit" evidence="8">
    <location>
        <begin position="58"/>
        <end position="129"/>
    </location>
</feature>
<evidence type="ECO:0000256" key="6">
    <source>
        <dbReference type="PIRNR" id="PIRNR007764"/>
    </source>
</evidence>
<proteinExistence type="inferred from homology"/>
<dbReference type="InterPro" id="IPR021151">
    <property type="entry name" value="GINS_A"/>
</dbReference>
<dbReference type="GO" id="GO:0000727">
    <property type="term" value="P:double-strand break repair via break-induced replication"/>
    <property type="evidence" value="ECO:0007669"/>
    <property type="project" value="TreeGrafter"/>
</dbReference>
<dbReference type="GO" id="GO:0006261">
    <property type="term" value="P:DNA-templated DNA replication"/>
    <property type="evidence" value="ECO:0007669"/>
    <property type="project" value="InterPro"/>
</dbReference>
<evidence type="ECO:0000259" key="8">
    <source>
        <dbReference type="Pfam" id="PF05916"/>
    </source>
</evidence>
<protein>
    <recommendedName>
        <fullName evidence="3 6">DNA replication complex GINS protein SLD5</fullName>
    </recommendedName>
</protein>